<evidence type="ECO:0000313" key="2">
    <source>
        <dbReference type="EMBL" id="EXL64803.1"/>
    </source>
</evidence>
<gene>
    <name evidence="2" type="ORF">FOPG_18947</name>
</gene>
<sequence length="45" mass="4936">MSIHDDDDSTCPFAILRPKFSEEKRKTQPAAGTSDGEMLGIRGIL</sequence>
<organism evidence="2">
    <name type="scientific">Fusarium oxysporum f. sp. conglutinans race 2 54008</name>
    <dbReference type="NCBI Taxonomy" id="1089457"/>
    <lineage>
        <taxon>Eukaryota</taxon>
        <taxon>Fungi</taxon>
        <taxon>Dikarya</taxon>
        <taxon>Ascomycota</taxon>
        <taxon>Pezizomycotina</taxon>
        <taxon>Sordariomycetes</taxon>
        <taxon>Hypocreomycetidae</taxon>
        <taxon>Hypocreales</taxon>
        <taxon>Nectriaceae</taxon>
        <taxon>Fusarium</taxon>
        <taxon>Fusarium oxysporum species complex</taxon>
    </lineage>
</organism>
<reference evidence="2" key="1">
    <citation type="submission" date="2011-11" db="EMBL/GenBank/DDBJ databases">
        <title>The Genome Sequence of Fusarium oxysporum PHW808.</title>
        <authorList>
            <consortium name="The Broad Institute Genome Sequencing Platform"/>
            <person name="Ma L.-J."/>
            <person name="Gale L.R."/>
            <person name="Schwartz D.C."/>
            <person name="Zhou S."/>
            <person name="Corby-Kistler H."/>
            <person name="Young S.K."/>
            <person name="Zeng Q."/>
            <person name="Gargeya S."/>
            <person name="Fitzgerald M."/>
            <person name="Haas B."/>
            <person name="Abouelleil A."/>
            <person name="Alvarado L."/>
            <person name="Arachchi H.M."/>
            <person name="Berlin A."/>
            <person name="Brown A."/>
            <person name="Chapman S.B."/>
            <person name="Chen Z."/>
            <person name="Dunbar C."/>
            <person name="Freedman E."/>
            <person name="Gearin G."/>
            <person name="Goldberg J."/>
            <person name="Griggs A."/>
            <person name="Gujja S."/>
            <person name="Heiman D."/>
            <person name="Howarth C."/>
            <person name="Larson L."/>
            <person name="Lui A."/>
            <person name="MacDonald P.J.P."/>
            <person name="Montmayeur A."/>
            <person name="Murphy C."/>
            <person name="Neiman D."/>
            <person name="Pearson M."/>
            <person name="Priest M."/>
            <person name="Roberts A."/>
            <person name="Saif S."/>
            <person name="Shea T."/>
            <person name="Shenoy N."/>
            <person name="Sisk P."/>
            <person name="Stolte C."/>
            <person name="Sykes S."/>
            <person name="Wortman J."/>
            <person name="Nusbaum C."/>
            <person name="Birren B."/>
        </authorList>
    </citation>
    <scope>NUCLEOTIDE SEQUENCE [LARGE SCALE GENOMIC DNA]</scope>
    <source>
        <strain evidence="2">54008</strain>
    </source>
</reference>
<dbReference type="HOGENOM" id="CLU_3207686_0_0_1"/>
<accession>X0GNG0</accession>
<protein>
    <submittedName>
        <fullName evidence="2">Uncharacterized protein</fullName>
    </submittedName>
</protein>
<name>X0GNG0_FUSOX</name>
<dbReference type="Proteomes" id="UP000030676">
    <property type="component" value="Unassembled WGS sequence"/>
</dbReference>
<dbReference type="AlphaFoldDB" id="X0GNG0"/>
<proteinExistence type="predicted"/>
<evidence type="ECO:0000256" key="1">
    <source>
        <dbReference type="SAM" id="MobiDB-lite"/>
    </source>
</evidence>
<feature type="region of interest" description="Disordered" evidence="1">
    <location>
        <begin position="19"/>
        <end position="45"/>
    </location>
</feature>
<dbReference type="EMBL" id="JH659233">
    <property type="protein sequence ID" value="EXL64803.1"/>
    <property type="molecule type" value="Genomic_DNA"/>
</dbReference>
<reference evidence="2" key="2">
    <citation type="submission" date="2012-05" db="EMBL/GenBank/DDBJ databases">
        <title>The Genome Annotation of Fusarium oxysporum PHW808.</title>
        <authorList>
            <consortium name="The Broad Institute Genomics Platform"/>
            <person name="Ma L.-J."/>
            <person name="Corby-Kistler H."/>
            <person name="Broz K."/>
            <person name="Gale L.R."/>
            <person name="Jonkers W."/>
            <person name="O'Donnell K."/>
            <person name="Ploetz R."/>
            <person name="Steinberg C."/>
            <person name="Schwartz D.C."/>
            <person name="VanEtten H."/>
            <person name="Zhou S."/>
            <person name="Young S.K."/>
            <person name="Zeng Q."/>
            <person name="Gargeya S."/>
            <person name="Fitzgerald M."/>
            <person name="Abouelleil A."/>
            <person name="Alvarado L."/>
            <person name="Chapman S.B."/>
            <person name="Gainer-Dewar J."/>
            <person name="Goldberg J."/>
            <person name="Griggs A."/>
            <person name="Gujja S."/>
            <person name="Hansen M."/>
            <person name="Howarth C."/>
            <person name="Imamovic A."/>
            <person name="Ireland A."/>
            <person name="Larimer J."/>
            <person name="McCowan C."/>
            <person name="Murphy C."/>
            <person name="Pearson M."/>
            <person name="Poon T.W."/>
            <person name="Priest M."/>
            <person name="Roberts A."/>
            <person name="Saif S."/>
            <person name="Shea T."/>
            <person name="Sykes S."/>
            <person name="Wortman J."/>
            <person name="Nusbaum C."/>
            <person name="Birren B."/>
        </authorList>
    </citation>
    <scope>NUCLEOTIDE SEQUENCE</scope>
    <source>
        <strain evidence="2">54008</strain>
    </source>
</reference>